<feature type="non-terminal residue" evidence="1">
    <location>
        <position position="67"/>
    </location>
</feature>
<sequence length="67" mass="7467">MSFSFECQFIGIKHGWTKQKWKTSQGMQGARPVTCRPVSSPRGLGVQHHVPVILPATFQANKALQKC</sequence>
<protein>
    <submittedName>
        <fullName evidence="1">Uncharacterized protein</fullName>
    </submittedName>
</protein>
<reference evidence="1" key="2">
    <citation type="submission" date="2013-05" db="EMBL/GenBank/DDBJ databases">
        <authorList>
            <person name="Carter J.-M."/>
            <person name="Baker S.C."/>
            <person name="Pink R."/>
            <person name="Carter D.R.F."/>
            <person name="Collins A."/>
            <person name="Tomlin J."/>
            <person name="Gibbs M."/>
            <person name="Breuker C.J."/>
        </authorList>
    </citation>
    <scope>NUCLEOTIDE SEQUENCE</scope>
    <source>
        <tissue evidence="1">Ovary</tissue>
    </source>
</reference>
<accession>S4NZK9</accession>
<name>S4NZK9_9NEOP</name>
<dbReference type="AlphaFoldDB" id="S4NZK9"/>
<dbReference type="EMBL" id="GAIX01009761">
    <property type="protein sequence ID" value="JAA82799.1"/>
    <property type="molecule type" value="Transcribed_RNA"/>
</dbReference>
<evidence type="ECO:0000313" key="1">
    <source>
        <dbReference type="EMBL" id="JAA82799.1"/>
    </source>
</evidence>
<reference evidence="1" key="1">
    <citation type="journal article" date="2013" name="BMC Genomics">
        <title>Unscrambling butterfly oogenesis.</title>
        <authorList>
            <person name="Carter J.M."/>
            <person name="Baker S.C."/>
            <person name="Pink R."/>
            <person name="Carter D.R."/>
            <person name="Collins A."/>
            <person name="Tomlin J."/>
            <person name="Gibbs M."/>
            <person name="Breuker C.J."/>
        </authorList>
    </citation>
    <scope>NUCLEOTIDE SEQUENCE</scope>
    <source>
        <tissue evidence="1">Ovary</tissue>
    </source>
</reference>
<proteinExistence type="predicted"/>
<organism evidence="1">
    <name type="scientific">Pararge aegeria</name>
    <name type="common">speckled wood butterfly</name>
    <dbReference type="NCBI Taxonomy" id="116150"/>
    <lineage>
        <taxon>Eukaryota</taxon>
        <taxon>Metazoa</taxon>
        <taxon>Ecdysozoa</taxon>
        <taxon>Arthropoda</taxon>
        <taxon>Hexapoda</taxon>
        <taxon>Insecta</taxon>
        <taxon>Pterygota</taxon>
        <taxon>Neoptera</taxon>
        <taxon>Endopterygota</taxon>
        <taxon>Lepidoptera</taxon>
        <taxon>Glossata</taxon>
        <taxon>Ditrysia</taxon>
        <taxon>Papilionoidea</taxon>
        <taxon>Nymphalidae</taxon>
        <taxon>Satyrinae</taxon>
        <taxon>Satyrini</taxon>
        <taxon>Parargina</taxon>
        <taxon>Pararge</taxon>
    </lineage>
</organism>